<dbReference type="EMBL" id="MLAW01000061">
    <property type="protein sequence ID" value="OJJ16902.1"/>
    <property type="molecule type" value="Genomic_DNA"/>
</dbReference>
<gene>
    <name evidence="1" type="ORF">BI308_23075</name>
</gene>
<accession>A0A1L9QKI0</accession>
<name>A0A1L9QKI0_9CYAN</name>
<comment type="caution">
    <text evidence="1">The sequence shown here is derived from an EMBL/GenBank/DDBJ whole genome shotgun (WGS) entry which is preliminary data.</text>
</comment>
<dbReference type="STRING" id="1925591.BI308_23075"/>
<reference evidence="1" key="1">
    <citation type="submission" date="2016-10" db="EMBL/GenBank/DDBJ databases">
        <title>CRISPR-Cas defence system in Roseofilum reptotaenium: evidence of a bacteriophage-cyanobacterium arms race in the coral black band disease.</title>
        <authorList>
            <person name="Buerger P."/>
            <person name="Wood-Charlson E.M."/>
            <person name="Weynberg K.D."/>
            <person name="Willis B."/>
            <person name="Van Oppen M.J."/>
        </authorList>
    </citation>
    <scope>NUCLEOTIDE SEQUENCE [LARGE SCALE GENOMIC DNA]</scope>
    <source>
        <strain evidence="1">AO1-A</strain>
    </source>
</reference>
<protein>
    <submittedName>
        <fullName evidence="1">Uncharacterized protein</fullName>
    </submittedName>
</protein>
<dbReference type="AlphaFoldDB" id="A0A1L9QKI0"/>
<proteinExistence type="predicted"/>
<sequence>MNTLNKEDFDSTTLEQIKEILDWGNFELEPCFDGETEPAILIGQLTYCALGRVRSLESEVMLDPKLMDSLNKKIPSAGTATFAQEGMSLKDVISRLITVVDRERYLKDLQKERLANIRKELEKLTHRHYQFGKSLLNSLDELKFWIDT</sequence>
<evidence type="ECO:0000313" key="1">
    <source>
        <dbReference type="EMBL" id="OJJ16902.1"/>
    </source>
</evidence>
<dbReference type="Proteomes" id="UP000183940">
    <property type="component" value="Unassembled WGS sequence"/>
</dbReference>
<keyword evidence="2" id="KW-1185">Reference proteome</keyword>
<evidence type="ECO:0000313" key="2">
    <source>
        <dbReference type="Proteomes" id="UP000183940"/>
    </source>
</evidence>
<organism evidence="1 2">
    <name type="scientific">Roseofilum reptotaenium AO1-A</name>
    <dbReference type="NCBI Taxonomy" id="1925591"/>
    <lineage>
        <taxon>Bacteria</taxon>
        <taxon>Bacillati</taxon>
        <taxon>Cyanobacteriota</taxon>
        <taxon>Cyanophyceae</taxon>
        <taxon>Desertifilales</taxon>
        <taxon>Desertifilaceae</taxon>
        <taxon>Roseofilum</taxon>
    </lineage>
</organism>